<protein>
    <submittedName>
        <fullName evidence="1">Uncharacterized protein</fullName>
    </submittedName>
</protein>
<comment type="caution">
    <text evidence="1">The sequence shown here is derived from an EMBL/GenBank/DDBJ whole genome shotgun (WGS) entry which is preliminary data.</text>
</comment>
<name>A0A3M7SFL9_BRAPC</name>
<organism evidence="1 2">
    <name type="scientific">Brachionus plicatilis</name>
    <name type="common">Marine rotifer</name>
    <name type="synonym">Brachionus muelleri</name>
    <dbReference type="NCBI Taxonomy" id="10195"/>
    <lineage>
        <taxon>Eukaryota</taxon>
        <taxon>Metazoa</taxon>
        <taxon>Spiralia</taxon>
        <taxon>Gnathifera</taxon>
        <taxon>Rotifera</taxon>
        <taxon>Eurotatoria</taxon>
        <taxon>Monogononta</taxon>
        <taxon>Pseudotrocha</taxon>
        <taxon>Ploima</taxon>
        <taxon>Brachionidae</taxon>
        <taxon>Brachionus</taxon>
    </lineage>
</organism>
<evidence type="ECO:0000313" key="2">
    <source>
        <dbReference type="Proteomes" id="UP000276133"/>
    </source>
</evidence>
<reference evidence="1 2" key="1">
    <citation type="journal article" date="2018" name="Sci. Rep.">
        <title>Genomic signatures of local adaptation to the degree of environmental predictability in rotifers.</title>
        <authorList>
            <person name="Franch-Gras L."/>
            <person name="Hahn C."/>
            <person name="Garcia-Roger E.M."/>
            <person name="Carmona M.J."/>
            <person name="Serra M."/>
            <person name="Gomez A."/>
        </authorList>
    </citation>
    <scope>NUCLEOTIDE SEQUENCE [LARGE SCALE GENOMIC DNA]</scope>
    <source>
        <strain evidence="1">HYR1</strain>
    </source>
</reference>
<dbReference type="AlphaFoldDB" id="A0A3M7SFL9"/>
<dbReference type="Proteomes" id="UP000276133">
    <property type="component" value="Unassembled WGS sequence"/>
</dbReference>
<proteinExistence type="predicted"/>
<gene>
    <name evidence="1" type="ORF">BpHYR1_027061</name>
</gene>
<sequence>MQIFDAGKNLRKNCNKAKTQKKYTRFLFHVMHGLKPEFWLLSINKLNSTNNFKFLYSCSVDGWDYCNPENVRRVVLTGENLAHSYYYIHKLFKNIYIQNLNLNLIFIRNATYSVRICIFDFITTWFIKELKCKLFADDTSFYLPGKTLVELINISRYIFRQIS</sequence>
<keyword evidence="2" id="KW-1185">Reference proteome</keyword>
<evidence type="ECO:0000313" key="1">
    <source>
        <dbReference type="EMBL" id="RNA34360.1"/>
    </source>
</evidence>
<dbReference type="EMBL" id="REGN01001491">
    <property type="protein sequence ID" value="RNA34360.1"/>
    <property type="molecule type" value="Genomic_DNA"/>
</dbReference>
<accession>A0A3M7SFL9</accession>